<gene>
    <name evidence="2" type="ORF">BRAPAZ1V2_A06P23890.2</name>
</gene>
<evidence type="ECO:0000313" key="2">
    <source>
        <dbReference type="EMBL" id="CAG7870149.1"/>
    </source>
</evidence>
<accession>A0A8D9G6R3</accession>
<feature type="region of interest" description="Disordered" evidence="1">
    <location>
        <begin position="1"/>
        <end position="79"/>
    </location>
</feature>
<feature type="compositionally biased region" description="Polar residues" evidence="1">
    <location>
        <begin position="1"/>
        <end position="10"/>
    </location>
</feature>
<evidence type="ECO:0000256" key="1">
    <source>
        <dbReference type="SAM" id="MobiDB-lite"/>
    </source>
</evidence>
<reference evidence="2 3" key="1">
    <citation type="submission" date="2021-07" db="EMBL/GenBank/DDBJ databases">
        <authorList>
            <consortium name="Genoscope - CEA"/>
            <person name="William W."/>
        </authorList>
    </citation>
    <scope>NUCLEOTIDE SEQUENCE [LARGE SCALE GENOMIC DNA]</scope>
</reference>
<protein>
    <submittedName>
        <fullName evidence="2">Uncharacterized protein</fullName>
    </submittedName>
</protein>
<dbReference type="Gramene" id="A06p23890.2_BraZ1">
    <property type="protein sequence ID" value="A06p23890.2_BraZ1.CDS"/>
    <property type="gene ID" value="A06g23890.2_BraZ1"/>
</dbReference>
<dbReference type="AlphaFoldDB" id="A0A8D9G6R3"/>
<feature type="non-terminal residue" evidence="2">
    <location>
        <position position="79"/>
    </location>
</feature>
<organism evidence="2 3">
    <name type="scientific">Brassica campestris</name>
    <name type="common">Field mustard</name>
    <dbReference type="NCBI Taxonomy" id="3711"/>
    <lineage>
        <taxon>Eukaryota</taxon>
        <taxon>Viridiplantae</taxon>
        <taxon>Streptophyta</taxon>
        <taxon>Embryophyta</taxon>
        <taxon>Tracheophyta</taxon>
        <taxon>Spermatophyta</taxon>
        <taxon>Magnoliopsida</taxon>
        <taxon>eudicotyledons</taxon>
        <taxon>Gunneridae</taxon>
        <taxon>Pentapetalae</taxon>
        <taxon>rosids</taxon>
        <taxon>malvids</taxon>
        <taxon>Brassicales</taxon>
        <taxon>Brassicaceae</taxon>
        <taxon>Brassiceae</taxon>
        <taxon>Brassica</taxon>
    </lineage>
</organism>
<sequence length="79" mass="9282">AYSEKNTIQIWSGKHGKRESHRDASSDENCNEMREHIWKDEKGLSMVSQRRGKQLQRRLNSEQTQGDAVPNMSRNLRKK</sequence>
<proteinExistence type="predicted"/>
<feature type="non-terminal residue" evidence="2">
    <location>
        <position position="1"/>
    </location>
</feature>
<feature type="compositionally biased region" description="Basic and acidic residues" evidence="1">
    <location>
        <begin position="20"/>
        <end position="43"/>
    </location>
</feature>
<name>A0A8D9G6R3_BRACM</name>
<dbReference type="EMBL" id="LS974622">
    <property type="protein sequence ID" value="CAG7870149.1"/>
    <property type="molecule type" value="Genomic_DNA"/>
</dbReference>
<dbReference type="Proteomes" id="UP000694005">
    <property type="component" value="Chromosome A06"/>
</dbReference>
<evidence type="ECO:0000313" key="3">
    <source>
        <dbReference type="Proteomes" id="UP000694005"/>
    </source>
</evidence>
<feature type="compositionally biased region" description="Polar residues" evidence="1">
    <location>
        <begin position="57"/>
        <end position="66"/>
    </location>
</feature>